<name>A0A4V3S9V9_9HYME</name>
<organism evidence="1 2">
    <name type="scientific">Temnothorax longispinosus</name>
    <dbReference type="NCBI Taxonomy" id="300112"/>
    <lineage>
        <taxon>Eukaryota</taxon>
        <taxon>Metazoa</taxon>
        <taxon>Ecdysozoa</taxon>
        <taxon>Arthropoda</taxon>
        <taxon>Hexapoda</taxon>
        <taxon>Insecta</taxon>
        <taxon>Pterygota</taxon>
        <taxon>Neoptera</taxon>
        <taxon>Endopterygota</taxon>
        <taxon>Hymenoptera</taxon>
        <taxon>Apocrita</taxon>
        <taxon>Aculeata</taxon>
        <taxon>Formicoidea</taxon>
        <taxon>Formicidae</taxon>
        <taxon>Myrmicinae</taxon>
        <taxon>Temnothorax</taxon>
    </lineage>
</organism>
<reference evidence="1 2" key="1">
    <citation type="journal article" date="2019" name="Philos. Trans. R. Soc. Lond., B, Biol. Sci.">
        <title>Ant behaviour and brain gene expression of defending hosts depend on the ecological success of the intruding social parasite.</title>
        <authorList>
            <person name="Kaur R."/>
            <person name="Stoldt M."/>
            <person name="Jongepier E."/>
            <person name="Feldmeyer B."/>
            <person name="Menzel F."/>
            <person name="Bornberg-Bauer E."/>
            <person name="Foitzik S."/>
        </authorList>
    </citation>
    <scope>NUCLEOTIDE SEQUENCE [LARGE SCALE GENOMIC DNA]</scope>
    <source>
        <tissue evidence="1">Whole body</tissue>
    </source>
</reference>
<sequence>MEFRHDETITQFTPILSPTSLIINYSEVSDRWRKWPSWKYRIYYACPRRARWRIHRAPSSFYISLAPGLDDAADLSFASRNLDIPPLRISLSQRKTGKALSLKETRKINTRQVGARKVRAPHVKTEGFDRLVVVVVVVGHRPDYACSRRFVNLEMLLGGSSREGARRSWRDRPGHSPRNQIYTHCTSTQAQAVWSRSSERDKTRTRRTRPSAFFNGRCADPRCILLASRLRGKRESRGGGETLRSLSVARVLWIPEAKVPEAFSALERFGVSAIIVVQ</sequence>
<comment type="caution">
    <text evidence="1">The sequence shown here is derived from an EMBL/GenBank/DDBJ whole genome shotgun (WGS) entry which is preliminary data.</text>
</comment>
<accession>A0A4V3S9V9</accession>
<keyword evidence="2" id="KW-1185">Reference proteome</keyword>
<evidence type="ECO:0000313" key="1">
    <source>
        <dbReference type="EMBL" id="TGZ46404.1"/>
    </source>
</evidence>
<protein>
    <submittedName>
        <fullName evidence="1">Uncharacterized protein</fullName>
    </submittedName>
</protein>
<evidence type="ECO:0000313" key="2">
    <source>
        <dbReference type="Proteomes" id="UP000310200"/>
    </source>
</evidence>
<dbReference type="AlphaFoldDB" id="A0A4V3S9V9"/>
<dbReference type="EMBL" id="QBLH01002887">
    <property type="protein sequence ID" value="TGZ46404.1"/>
    <property type="molecule type" value="Genomic_DNA"/>
</dbReference>
<dbReference type="Proteomes" id="UP000310200">
    <property type="component" value="Unassembled WGS sequence"/>
</dbReference>
<gene>
    <name evidence="1" type="ORF">DBV15_03666</name>
</gene>
<proteinExistence type="predicted"/>